<name>A0ACB9BB60_ARCLA</name>
<organism evidence="1 2">
    <name type="scientific">Arctium lappa</name>
    <name type="common">Greater burdock</name>
    <name type="synonym">Lappa major</name>
    <dbReference type="NCBI Taxonomy" id="4217"/>
    <lineage>
        <taxon>Eukaryota</taxon>
        <taxon>Viridiplantae</taxon>
        <taxon>Streptophyta</taxon>
        <taxon>Embryophyta</taxon>
        <taxon>Tracheophyta</taxon>
        <taxon>Spermatophyta</taxon>
        <taxon>Magnoliopsida</taxon>
        <taxon>eudicotyledons</taxon>
        <taxon>Gunneridae</taxon>
        <taxon>Pentapetalae</taxon>
        <taxon>asterids</taxon>
        <taxon>campanulids</taxon>
        <taxon>Asterales</taxon>
        <taxon>Asteraceae</taxon>
        <taxon>Carduoideae</taxon>
        <taxon>Cardueae</taxon>
        <taxon>Arctiinae</taxon>
        <taxon>Arctium</taxon>
    </lineage>
</organism>
<accession>A0ACB9BB60</accession>
<comment type="caution">
    <text evidence="1">The sequence shown here is derived from an EMBL/GenBank/DDBJ whole genome shotgun (WGS) entry which is preliminary data.</text>
</comment>
<protein>
    <submittedName>
        <fullName evidence="1">Uncharacterized protein</fullName>
    </submittedName>
</protein>
<keyword evidence="2" id="KW-1185">Reference proteome</keyword>
<proteinExistence type="predicted"/>
<gene>
    <name evidence="1" type="ORF">L6452_20365</name>
</gene>
<evidence type="ECO:0000313" key="2">
    <source>
        <dbReference type="Proteomes" id="UP001055879"/>
    </source>
</evidence>
<dbReference type="Proteomes" id="UP001055879">
    <property type="component" value="Linkage Group LG06"/>
</dbReference>
<sequence length="291" mass="32506">MRIRKNANISAFLYTNSNHNHETNFCQLNQSPWDIITFPPSSPSSFHHHQVDCFDSDYNVNLDENWSSVDSIGAIQSNVHGNVDNTMKDYELYDDKEDDLGFMEGDEDMVLCGKPNGKGWECGKVVKNGDVMCEDHLFDLQNDAVWATGKKSPPVSRSTAGSRPRRAKKRVVAITSNPNEFYYYSGFGPSWGKKRGPVGNKCTTSNACDTVTANGGNVCETSGVDGDMGVEEVEKRVEPDTTMMKESWSCEVGPTKEDLDYMDEEEDVEKGKTVKKRGRKPIKARSLKSLM</sequence>
<evidence type="ECO:0000313" key="1">
    <source>
        <dbReference type="EMBL" id="KAI3719466.1"/>
    </source>
</evidence>
<reference evidence="1 2" key="2">
    <citation type="journal article" date="2022" name="Mol. Ecol. Resour.">
        <title>The genomes of chicory, endive, great burdock and yacon provide insights into Asteraceae paleo-polyploidization history and plant inulin production.</title>
        <authorList>
            <person name="Fan W."/>
            <person name="Wang S."/>
            <person name="Wang H."/>
            <person name="Wang A."/>
            <person name="Jiang F."/>
            <person name="Liu H."/>
            <person name="Zhao H."/>
            <person name="Xu D."/>
            <person name="Zhang Y."/>
        </authorList>
    </citation>
    <scope>NUCLEOTIDE SEQUENCE [LARGE SCALE GENOMIC DNA]</scope>
    <source>
        <strain evidence="2">cv. Niubang</strain>
    </source>
</reference>
<dbReference type="EMBL" id="CM042052">
    <property type="protein sequence ID" value="KAI3719466.1"/>
    <property type="molecule type" value="Genomic_DNA"/>
</dbReference>
<reference evidence="2" key="1">
    <citation type="journal article" date="2022" name="Mol. Ecol. Resour.">
        <title>The genomes of chicory, endive, great burdock and yacon provide insights into Asteraceae palaeo-polyploidization history and plant inulin production.</title>
        <authorList>
            <person name="Fan W."/>
            <person name="Wang S."/>
            <person name="Wang H."/>
            <person name="Wang A."/>
            <person name="Jiang F."/>
            <person name="Liu H."/>
            <person name="Zhao H."/>
            <person name="Xu D."/>
            <person name="Zhang Y."/>
        </authorList>
    </citation>
    <scope>NUCLEOTIDE SEQUENCE [LARGE SCALE GENOMIC DNA]</scope>
    <source>
        <strain evidence="2">cv. Niubang</strain>
    </source>
</reference>